<keyword evidence="4" id="KW-0396">Initiation factor</keyword>
<organism evidence="11 12">
    <name type="scientific">[Torrubiella] hemipterigena</name>
    <dbReference type="NCBI Taxonomy" id="1531966"/>
    <lineage>
        <taxon>Eukaryota</taxon>
        <taxon>Fungi</taxon>
        <taxon>Dikarya</taxon>
        <taxon>Ascomycota</taxon>
        <taxon>Pezizomycotina</taxon>
        <taxon>Sordariomycetes</taxon>
        <taxon>Hypocreomycetidae</taxon>
        <taxon>Hypocreales</taxon>
        <taxon>Clavicipitaceae</taxon>
        <taxon>Clavicipitaceae incertae sedis</taxon>
        <taxon>'Torrubiella' clade</taxon>
    </lineage>
</organism>
<dbReference type="PANTHER" id="PTHR45859">
    <property type="entry name" value="TRANSLATION INITIATION FACTOR EIF-2B SUBUNIT BETA"/>
    <property type="match status" value="1"/>
</dbReference>
<dbReference type="InterPro" id="IPR051855">
    <property type="entry name" value="eIF2B_beta_subunit"/>
</dbReference>
<name>A0A0A1TMQ9_9HYPO</name>
<dbReference type="SUPFAM" id="SSF100950">
    <property type="entry name" value="NagB/RpiA/CoA transferase-like"/>
    <property type="match status" value="1"/>
</dbReference>
<gene>
    <name evidence="11" type="ORF">VHEMI07323</name>
</gene>
<evidence type="ECO:0000256" key="4">
    <source>
        <dbReference type="ARBA" id="ARBA00022540"/>
    </source>
</evidence>
<keyword evidence="12" id="KW-1185">Reference proteome</keyword>
<feature type="region of interest" description="Disordered" evidence="10">
    <location>
        <begin position="135"/>
        <end position="164"/>
    </location>
</feature>
<dbReference type="GO" id="GO:0005829">
    <property type="term" value="C:cytosol"/>
    <property type="evidence" value="ECO:0007669"/>
    <property type="project" value="UniProtKB-SubCell"/>
</dbReference>
<evidence type="ECO:0000256" key="9">
    <source>
        <dbReference type="RuleBase" id="RU003814"/>
    </source>
</evidence>
<evidence type="ECO:0000256" key="5">
    <source>
        <dbReference type="ARBA" id="ARBA00022917"/>
    </source>
</evidence>
<evidence type="ECO:0000256" key="3">
    <source>
        <dbReference type="ARBA" id="ARBA00022490"/>
    </source>
</evidence>
<evidence type="ECO:0000256" key="7">
    <source>
        <dbReference type="ARBA" id="ARBA00044228"/>
    </source>
</evidence>
<dbReference type="PANTHER" id="PTHR45859:SF1">
    <property type="entry name" value="TRANSLATION INITIATION FACTOR EIF-2B SUBUNIT BETA"/>
    <property type="match status" value="1"/>
</dbReference>
<evidence type="ECO:0000256" key="6">
    <source>
        <dbReference type="ARBA" id="ARBA00044122"/>
    </source>
</evidence>
<evidence type="ECO:0000256" key="8">
    <source>
        <dbReference type="ARBA" id="ARBA00046432"/>
    </source>
</evidence>
<dbReference type="STRING" id="1531966.A0A0A1TMQ9"/>
<keyword evidence="5" id="KW-0648">Protein biosynthesis</keyword>
<evidence type="ECO:0000256" key="10">
    <source>
        <dbReference type="SAM" id="MobiDB-lite"/>
    </source>
</evidence>
<dbReference type="Proteomes" id="UP000039046">
    <property type="component" value="Unassembled WGS sequence"/>
</dbReference>
<dbReference type="GO" id="GO:0005851">
    <property type="term" value="C:eukaryotic translation initiation factor 2B complex"/>
    <property type="evidence" value="ECO:0007669"/>
    <property type="project" value="TreeGrafter"/>
</dbReference>
<dbReference type="OrthoDB" id="269919at2759"/>
<evidence type="ECO:0000313" key="12">
    <source>
        <dbReference type="Proteomes" id="UP000039046"/>
    </source>
</evidence>
<reference evidence="11 12" key="1">
    <citation type="journal article" date="2015" name="Genome Announc.">
        <title>Draft Genome Sequence and Gene Annotation of the Entomopathogenic Fungus Verticillium hemipterigenum.</title>
        <authorList>
            <person name="Horn F."/>
            <person name="Habel A."/>
            <person name="Scharf D.H."/>
            <person name="Dworschak J."/>
            <person name="Brakhage A.A."/>
            <person name="Guthke R."/>
            <person name="Hertweck C."/>
            <person name="Linde J."/>
        </authorList>
    </citation>
    <scope>NUCLEOTIDE SEQUENCE [LARGE SCALE GENOMIC DNA]</scope>
</reference>
<dbReference type="GO" id="GO:0003743">
    <property type="term" value="F:translation initiation factor activity"/>
    <property type="evidence" value="ECO:0007669"/>
    <property type="project" value="UniProtKB-KW"/>
</dbReference>
<keyword evidence="3" id="KW-0963">Cytoplasm</keyword>
<dbReference type="Gene3D" id="3.40.50.10470">
    <property type="entry name" value="Translation initiation factor eif-2b, domain 2"/>
    <property type="match status" value="1"/>
</dbReference>
<dbReference type="GO" id="GO:0005085">
    <property type="term" value="F:guanyl-nucleotide exchange factor activity"/>
    <property type="evidence" value="ECO:0007669"/>
    <property type="project" value="TreeGrafter"/>
</dbReference>
<evidence type="ECO:0000256" key="2">
    <source>
        <dbReference type="ARBA" id="ARBA00007251"/>
    </source>
</evidence>
<sequence length="447" mass="47991">MPSATAGFAPNLEKFLKSPKGQPLEASVESLISLLKRRQIKGPESCAIATAHILLQVVARSKWQDVETLIANVSQTGRRLVEAQPNELVIANITRRVLSLIRDEAVEDRNDLTSETMSDCPMTPVEVPVTASLSQPFSPATLSRNDSMDASIPGTPTGRSRLLASHSNAGLPKSLFHLLSASPPTDGDALSSGSPYRNSGTSTPTWKGTSSQVHALRSEVIDGIEEIKDEISQVDDQIAALAEVQIHPGDHVLVHQPTQTVERFILRAAQKRKFTLFLAVEPPKRGATEPQYATFRKKLESLGVKVISIFNSGLTAYMSRIDKVVMGAKAIVASGGALVDGGGSSIARAAKEHGNPVIILGGVYKLSPDSPFAEDQLIEWGDSSSVVSFENGPIVNEVIVRTAVTELVPPGCIDTYITNLGTHSRDHLSSLIADHYKQADTDFHLSS</sequence>
<accession>A0A0A1TMQ9</accession>
<dbReference type="InterPro" id="IPR037171">
    <property type="entry name" value="NagB/RpiA_transferase-like"/>
</dbReference>
<comment type="subcellular location">
    <subcellularLocation>
        <location evidence="1">Cytoplasm</location>
        <location evidence="1">Cytosol</location>
    </subcellularLocation>
</comment>
<dbReference type="Pfam" id="PF01008">
    <property type="entry name" value="IF-2B"/>
    <property type="match status" value="1"/>
</dbReference>
<feature type="region of interest" description="Disordered" evidence="10">
    <location>
        <begin position="182"/>
        <end position="211"/>
    </location>
</feature>
<feature type="compositionally biased region" description="Polar residues" evidence="10">
    <location>
        <begin position="135"/>
        <end position="145"/>
    </location>
</feature>
<dbReference type="HOGENOM" id="CLU_016218_4_3_1"/>
<evidence type="ECO:0000313" key="11">
    <source>
        <dbReference type="EMBL" id="CEJ91622.1"/>
    </source>
</evidence>
<dbReference type="AlphaFoldDB" id="A0A0A1TMQ9"/>
<dbReference type="InterPro" id="IPR000649">
    <property type="entry name" value="IF-2B-related"/>
</dbReference>
<dbReference type="InterPro" id="IPR042529">
    <property type="entry name" value="IF_2B-like_C"/>
</dbReference>
<proteinExistence type="inferred from homology"/>
<comment type="subunit">
    <text evidence="8">Component of the translation initiation factor 2B (eIF2B) complex which is a heterodecamer of two sets of five different subunits: alpha, beta, gamma, delta and epsilon. Subunits alpha, beta and delta comprise a regulatory subcomplex and subunits epsilon and gamma comprise a catalytic subcomplex. Within the complex, the hexameric regulatory complex resides at the center, with the two heterodimeric catalytic subcomplexes bound on opposite sides.</text>
</comment>
<evidence type="ECO:0000256" key="1">
    <source>
        <dbReference type="ARBA" id="ARBA00004514"/>
    </source>
</evidence>
<comment type="similarity">
    <text evidence="2 9">Belongs to the eIF-2B alpha/beta/delta subunits family.</text>
</comment>
<protein>
    <recommendedName>
        <fullName evidence="6">Translation initiation factor eIF2B subunit beta</fullName>
    </recommendedName>
    <alternativeName>
        <fullName evidence="7">eIF2B GDP-GTP exchange factor subunit beta</fullName>
    </alternativeName>
</protein>
<feature type="compositionally biased region" description="Polar residues" evidence="10">
    <location>
        <begin position="191"/>
        <end position="211"/>
    </location>
</feature>
<dbReference type="EMBL" id="CDHN01000004">
    <property type="protein sequence ID" value="CEJ91622.1"/>
    <property type="molecule type" value="Genomic_DNA"/>
</dbReference>